<reference evidence="2 3" key="1">
    <citation type="journal article" date="2013" name="Science">
        <title>Genomic diversity and evolution of the head crest in the rock pigeon.</title>
        <authorList>
            <person name="Shapiro M.D."/>
            <person name="Kronenberg Z."/>
            <person name="Li C."/>
            <person name="Domyan E.T."/>
            <person name="Pan H."/>
            <person name="Campbell M."/>
            <person name="Tan H."/>
            <person name="Huff C.D."/>
            <person name="Hu H."/>
            <person name="Vickrey A.I."/>
            <person name="Nielsen S.C."/>
            <person name="Stringham S.A."/>
            <person name="Hu H."/>
            <person name="Willerslev E."/>
            <person name="Gilbert M.T."/>
            <person name="Yandell M."/>
            <person name="Zhang G."/>
            <person name="Wang J."/>
        </authorList>
    </citation>
    <scope>NUCLEOTIDE SEQUENCE [LARGE SCALE GENOMIC DNA]</scope>
    <source>
        <tissue evidence="2">Blood</tissue>
    </source>
</reference>
<feature type="compositionally biased region" description="Polar residues" evidence="1">
    <location>
        <begin position="220"/>
        <end position="237"/>
    </location>
</feature>
<dbReference type="AlphaFoldDB" id="A0A2I0MTS3"/>
<feature type="compositionally biased region" description="Basic residues" evidence="1">
    <location>
        <begin position="208"/>
        <end position="219"/>
    </location>
</feature>
<comment type="caution">
    <text evidence="2">The sequence shown here is derived from an EMBL/GenBank/DDBJ whole genome shotgun (WGS) entry which is preliminary data.</text>
</comment>
<feature type="region of interest" description="Disordered" evidence="1">
    <location>
        <begin position="106"/>
        <end position="156"/>
    </location>
</feature>
<feature type="region of interest" description="Disordered" evidence="1">
    <location>
        <begin position="251"/>
        <end position="275"/>
    </location>
</feature>
<dbReference type="PANTHER" id="PTHR22444:SF1">
    <property type="entry name" value="GLUTAMATE-RICH PROTEIN 1"/>
    <property type="match status" value="1"/>
</dbReference>
<dbReference type="InterPro" id="IPR026719">
    <property type="entry name" value="ERICH1"/>
</dbReference>
<evidence type="ECO:0000256" key="1">
    <source>
        <dbReference type="SAM" id="MobiDB-lite"/>
    </source>
</evidence>
<gene>
    <name evidence="2" type="primary">ERICH1</name>
    <name evidence="2" type="ORF">A306_00001018</name>
</gene>
<keyword evidence="3" id="KW-1185">Reference proteome</keyword>
<dbReference type="EMBL" id="AKCR02000002">
    <property type="protein sequence ID" value="PKK33071.1"/>
    <property type="molecule type" value="Genomic_DNA"/>
</dbReference>
<dbReference type="Proteomes" id="UP000053872">
    <property type="component" value="Unassembled WGS sequence"/>
</dbReference>
<protein>
    <submittedName>
        <fullName evidence="2">Glutamate-rich 1</fullName>
    </submittedName>
</protein>
<name>A0A2I0MTS3_COLLI</name>
<sequence length="416" mass="46228">MPGCIVIPLPSPDTQALVLGAESSPWAVSSVSEPCARLRAATRSCSGWTRGSHTPAPEGEKHSGSVPEIIPLKLFFLFKTWYSSLVSYPTVFIGKVLKRLYPETSSSSLAHTSTKEEEVGPRNLGSKSKEEDLNNVQTSSAEASTSTATLGKSFEGSDNTVLSPRRVYTVNLPPEGYVSFTPDAVSISVSENSDSSADSTEEEYQGQTKRKRIRRKKQKNSLQSSNNLHGEQTESGMQETLVQDNLQLQQQIDIPKVSKNKKRKMKKKRRKEKMRAAGLVTKTTGVDFTYQPDKNNGEDLKGLKDIDEKADSILDFLQATQQIYFADNKAKCTDSAVNSTAAQELLRCLESRTISPSDVTLLHQLKSLVLLQDIERLEDALKTLREQSMMTPDHTKIVTSLFHYWITDILPVKNRK</sequence>
<evidence type="ECO:0000313" key="2">
    <source>
        <dbReference type="EMBL" id="PKK33071.1"/>
    </source>
</evidence>
<dbReference type="InParanoid" id="A0A2I0MTS3"/>
<dbReference type="STRING" id="8932.A0A2I0MTS3"/>
<feature type="compositionally biased region" description="Low complexity" evidence="1">
    <location>
        <begin position="189"/>
        <end position="198"/>
    </location>
</feature>
<proteinExistence type="predicted"/>
<feature type="compositionally biased region" description="Basic residues" evidence="1">
    <location>
        <begin position="258"/>
        <end position="273"/>
    </location>
</feature>
<feature type="compositionally biased region" description="Low complexity" evidence="1">
    <location>
        <begin position="138"/>
        <end position="149"/>
    </location>
</feature>
<accession>A0A2I0MTS3</accession>
<evidence type="ECO:0000313" key="3">
    <source>
        <dbReference type="Proteomes" id="UP000053872"/>
    </source>
</evidence>
<organism evidence="2 3">
    <name type="scientific">Columba livia</name>
    <name type="common">Rock dove</name>
    <dbReference type="NCBI Taxonomy" id="8932"/>
    <lineage>
        <taxon>Eukaryota</taxon>
        <taxon>Metazoa</taxon>
        <taxon>Chordata</taxon>
        <taxon>Craniata</taxon>
        <taxon>Vertebrata</taxon>
        <taxon>Euteleostomi</taxon>
        <taxon>Archelosauria</taxon>
        <taxon>Archosauria</taxon>
        <taxon>Dinosauria</taxon>
        <taxon>Saurischia</taxon>
        <taxon>Theropoda</taxon>
        <taxon>Coelurosauria</taxon>
        <taxon>Aves</taxon>
        <taxon>Neognathae</taxon>
        <taxon>Neoaves</taxon>
        <taxon>Columbimorphae</taxon>
        <taxon>Columbiformes</taxon>
        <taxon>Columbidae</taxon>
        <taxon>Columba</taxon>
    </lineage>
</organism>
<dbReference type="PANTHER" id="PTHR22444">
    <property type="entry name" value="GLUTAMATE-RICH PROTEIN 1"/>
    <property type="match status" value="1"/>
</dbReference>
<feature type="region of interest" description="Disordered" evidence="1">
    <location>
        <begin position="189"/>
        <end position="237"/>
    </location>
</feature>